<sequence>MKLVDDLLAAAKNPTTPAGLKLMLSEAAVCIMNLSTQDLYDQCRMGWLEDLGSFLIDKKYGENPVVTVLIQPGQYFAAQAPTVREAVDLAREDYLEMRGLHPRDFGNPFKSGDVERVMETV</sequence>
<dbReference type="EMBL" id="MTAB01000002">
    <property type="protein sequence ID" value="OSI25091.1"/>
    <property type="molecule type" value="Genomic_DNA"/>
</dbReference>
<protein>
    <submittedName>
        <fullName evidence="1">Uncharacterized protein</fullName>
    </submittedName>
</protein>
<reference evidence="2" key="1">
    <citation type="submission" date="2017-01" db="EMBL/GenBank/DDBJ databases">
        <authorList>
            <person name="Mah S.A."/>
            <person name="Swanson W.J."/>
            <person name="Moy G.W."/>
            <person name="Vacquier V.D."/>
        </authorList>
    </citation>
    <scope>NUCLEOTIDE SEQUENCE [LARGE SCALE GENOMIC DNA]</scope>
    <source>
        <strain evidence="2">124861</strain>
    </source>
</reference>
<dbReference type="OrthoDB" id="7572487at2"/>
<dbReference type="Proteomes" id="UP000193303">
    <property type="component" value="Unassembled WGS sequence"/>
</dbReference>
<evidence type="ECO:0000313" key="1">
    <source>
        <dbReference type="EMBL" id="OSI25091.1"/>
    </source>
</evidence>
<name>A0A1X3DL47_9NEIS</name>
<dbReference type="AlphaFoldDB" id="A0A1X3DL47"/>
<accession>A0A1X3DL47</accession>
<comment type="caution">
    <text evidence="1">The sequence shown here is derived from an EMBL/GenBank/DDBJ whole genome shotgun (WGS) entry which is preliminary data.</text>
</comment>
<gene>
    <name evidence="1" type="ORF">BV912_01570</name>
</gene>
<dbReference type="RefSeq" id="WP_085357893.1">
    <property type="nucleotide sequence ID" value="NZ_MTAB01000002.1"/>
</dbReference>
<evidence type="ECO:0000313" key="2">
    <source>
        <dbReference type="Proteomes" id="UP000193303"/>
    </source>
</evidence>
<proteinExistence type="predicted"/>
<organism evidence="1 2">
    <name type="scientific">Neisseria dumasiana</name>
    <dbReference type="NCBI Taxonomy" id="1931275"/>
    <lineage>
        <taxon>Bacteria</taxon>
        <taxon>Pseudomonadati</taxon>
        <taxon>Pseudomonadota</taxon>
        <taxon>Betaproteobacteria</taxon>
        <taxon>Neisseriales</taxon>
        <taxon>Neisseriaceae</taxon>
        <taxon>Neisseria</taxon>
    </lineage>
</organism>